<feature type="transmembrane region" description="Helical" evidence="1">
    <location>
        <begin position="82"/>
        <end position="100"/>
    </location>
</feature>
<feature type="transmembrane region" description="Helical" evidence="1">
    <location>
        <begin position="380"/>
        <end position="398"/>
    </location>
</feature>
<dbReference type="RefSeq" id="WP_123420267.1">
    <property type="nucleotide sequence ID" value="NZ_RJUL01000001.1"/>
</dbReference>
<organism evidence="2 3">
    <name type="scientific">Gallaecimonas pentaromativorans</name>
    <dbReference type="NCBI Taxonomy" id="584787"/>
    <lineage>
        <taxon>Bacteria</taxon>
        <taxon>Pseudomonadati</taxon>
        <taxon>Pseudomonadota</taxon>
        <taxon>Gammaproteobacteria</taxon>
        <taxon>Enterobacterales</taxon>
        <taxon>Gallaecimonadaceae</taxon>
        <taxon>Gallaecimonas</taxon>
    </lineage>
</organism>
<feature type="transmembrane region" description="Helical" evidence="1">
    <location>
        <begin position="251"/>
        <end position="269"/>
    </location>
</feature>
<keyword evidence="1" id="KW-0472">Membrane</keyword>
<keyword evidence="1" id="KW-0812">Transmembrane</keyword>
<sequence>MRGLIQILAMMWFERTAQVLLNGGSLLLLAVSFAIPPSTGFGIRMAAGCLLSINMTLRSVIVHRQIMSMHSLRLSPKAIPTAHLALFINALLLSILISAIQDSLNWPLCFLFFSLEFILLQLFCHNRLGGMIVFTAPLILLCNVSLMPVLESFNGTPGIAATALVLWGLFFFIQRFVIPSPPSQYFFDKGWNNKAEPIRLIEDHFSKMIKEPALSLLAGCDASYVAFFMRGLLGLTLLLLATIVTSMHHGINWPLFAITSTLLSSWLAVSIGKVSTRLRYLWLRHPGTRLQQTNVMERLILRQTLSAGAIQLFAVLLLACFSTIAMALLLLSVILSAALTALMQYLATTRWAPDDTRFLPPLIYMPLMALAMLLRIEQVTLLPLALATVVIGALALALRQNWYRQALIKTSPAGPR</sequence>
<dbReference type="AlphaFoldDB" id="A0A3N1Q0I1"/>
<feature type="transmembrane region" description="Helical" evidence="1">
    <location>
        <begin position="41"/>
        <end position="61"/>
    </location>
</feature>
<dbReference type="STRING" id="584787.GCA_001247655_02176"/>
<protein>
    <submittedName>
        <fullName evidence="2">Uncharacterized protein</fullName>
    </submittedName>
</protein>
<feature type="transmembrane region" description="Helical" evidence="1">
    <location>
        <begin position="12"/>
        <end position="35"/>
    </location>
</feature>
<evidence type="ECO:0000313" key="2">
    <source>
        <dbReference type="EMBL" id="ROQ30346.1"/>
    </source>
</evidence>
<accession>A0A3N1Q0I1</accession>
<feature type="transmembrane region" description="Helical" evidence="1">
    <location>
        <begin position="131"/>
        <end position="150"/>
    </location>
</feature>
<dbReference type="EMBL" id="RJUL01000001">
    <property type="protein sequence ID" value="ROQ30346.1"/>
    <property type="molecule type" value="Genomic_DNA"/>
</dbReference>
<feature type="transmembrane region" description="Helical" evidence="1">
    <location>
        <begin position="156"/>
        <end position="173"/>
    </location>
</feature>
<comment type="caution">
    <text evidence="2">The sequence shown here is derived from an EMBL/GenBank/DDBJ whole genome shotgun (WGS) entry which is preliminary data.</text>
</comment>
<proteinExistence type="predicted"/>
<evidence type="ECO:0000256" key="1">
    <source>
        <dbReference type="SAM" id="Phobius"/>
    </source>
</evidence>
<evidence type="ECO:0000313" key="3">
    <source>
        <dbReference type="Proteomes" id="UP000268033"/>
    </source>
</evidence>
<name>A0A3N1Q0I1_9GAMM</name>
<feature type="transmembrane region" description="Helical" evidence="1">
    <location>
        <begin position="224"/>
        <end position="245"/>
    </location>
</feature>
<keyword evidence="1" id="KW-1133">Transmembrane helix</keyword>
<dbReference type="Proteomes" id="UP000268033">
    <property type="component" value="Unassembled WGS sequence"/>
</dbReference>
<gene>
    <name evidence="2" type="ORF">EDC28_10132</name>
</gene>
<feature type="transmembrane region" description="Helical" evidence="1">
    <location>
        <begin position="106"/>
        <end position="124"/>
    </location>
</feature>
<keyword evidence="3" id="KW-1185">Reference proteome</keyword>
<reference evidence="2 3" key="1">
    <citation type="submission" date="2018-11" db="EMBL/GenBank/DDBJ databases">
        <title>Genomic Encyclopedia of Type Strains, Phase IV (KMG-IV): sequencing the most valuable type-strain genomes for metagenomic binning, comparative biology and taxonomic classification.</title>
        <authorList>
            <person name="Goeker M."/>
        </authorList>
    </citation>
    <scope>NUCLEOTIDE SEQUENCE [LARGE SCALE GENOMIC DNA]</scope>
    <source>
        <strain evidence="2 3">DSM 21945</strain>
    </source>
</reference>